<gene>
    <name evidence="3" type="primary">ANKRD26</name>
</gene>
<keyword evidence="2" id="KW-1185">Reference proteome</keyword>
<name>A0A7F8RBK2_LEPWE</name>
<organism evidence="2 3">
    <name type="scientific">Leptonychotes weddellii</name>
    <name type="common">Weddell seal</name>
    <name type="synonym">Otaria weddellii</name>
    <dbReference type="NCBI Taxonomy" id="9713"/>
    <lineage>
        <taxon>Eukaryota</taxon>
        <taxon>Metazoa</taxon>
        <taxon>Chordata</taxon>
        <taxon>Craniata</taxon>
        <taxon>Vertebrata</taxon>
        <taxon>Euteleostomi</taxon>
        <taxon>Mammalia</taxon>
        <taxon>Eutheria</taxon>
        <taxon>Laurasiatheria</taxon>
        <taxon>Carnivora</taxon>
        <taxon>Caniformia</taxon>
        <taxon>Pinnipedia</taxon>
        <taxon>Phocidae</taxon>
        <taxon>Monachinae</taxon>
        <taxon>Lobodontini</taxon>
        <taxon>Leptonychotes</taxon>
    </lineage>
</organism>
<dbReference type="SUPFAM" id="SSF57997">
    <property type="entry name" value="Tropomyosin"/>
    <property type="match status" value="1"/>
</dbReference>
<proteinExistence type="predicted"/>
<dbReference type="CTD" id="22852"/>
<dbReference type="RefSeq" id="XP_030890554.1">
    <property type="nucleotide sequence ID" value="XM_031034694.1"/>
</dbReference>
<dbReference type="AlphaFoldDB" id="A0A7F8RBK2"/>
<dbReference type="Proteomes" id="UP000245341">
    <property type="component" value="Unplaced"/>
</dbReference>
<sequence length="91" mass="10573">MSEASLEVSSRCRINLEDETQDLRKKLGQIRSQLQKAQDRHAEAVRGIEMSKDHVQKLEVENAKLKVTVKKQADKIEQLQKNLLKKIMMKM</sequence>
<evidence type="ECO:0000313" key="3">
    <source>
        <dbReference type="RefSeq" id="XP_030890554.1"/>
    </source>
</evidence>
<dbReference type="OrthoDB" id="366390at2759"/>
<feature type="coiled-coil region" evidence="1">
    <location>
        <begin position="13"/>
        <end position="82"/>
    </location>
</feature>
<keyword evidence="1" id="KW-0175">Coiled coil</keyword>
<evidence type="ECO:0000256" key="1">
    <source>
        <dbReference type="SAM" id="Coils"/>
    </source>
</evidence>
<accession>A0A7F8RBK2</accession>
<reference evidence="3" key="1">
    <citation type="submission" date="2025-08" db="UniProtKB">
        <authorList>
            <consortium name="RefSeq"/>
        </authorList>
    </citation>
    <scope>IDENTIFICATION</scope>
    <source>
        <tissue evidence="3">Liver</tissue>
    </source>
</reference>
<dbReference type="KEGG" id="lww:102733891"/>
<evidence type="ECO:0000313" key="2">
    <source>
        <dbReference type="Proteomes" id="UP000245341"/>
    </source>
</evidence>
<protein>
    <submittedName>
        <fullName evidence="3">Ankyrin repeat domain-containing protein 26</fullName>
    </submittedName>
</protein>
<dbReference type="GeneID" id="102733891"/>